<dbReference type="GeneID" id="40321171"/>
<dbReference type="RefSeq" id="XP_029225543.1">
    <property type="nucleotide sequence ID" value="XM_029374425.1"/>
</dbReference>
<sequence length="352" mass="34407">MAGRALLLCALCALCCAAGGGWAWDHLCAEDGKELLNFTGGQSWRFCPYNETFAATTKNKPAAAAGVSTAVGGNGQAAGSVGGDVGATVSVSDASDGNSRGTDVRGPQAAQPRPSPQVSPQPQSEEEVGRAQSTAEDASKEQREGETAAIAEGARGDQGAERAKQAPAHSPSTAEGEDAVVGGLTKERTVGKAATEASPPESAVQRSPVQRGNTPAVTAVAGEASEAAQDTAGGGGSNNSGSNSSSGPAVQPQPASSVAAIETGDAEQKEQLAVPTPKQETETSGERGGKTTQPAAGAAAQAATTTNSTSAAKAEPGDSDSDGSGTAASHSASPLALLLLLACAAAAAMLAA</sequence>
<protein>
    <submittedName>
        <fullName evidence="3">Mucin-associated surface protein (MASP)</fullName>
    </submittedName>
</protein>
<feature type="compositionally biased region" description="Basic and acidic residues" evidence="1">
    <location>
        <begin position="137"/>
        <end position="146"/>
    </location>
</feature>
<feature type="region of interest" description="Disordered" evidence="1">
    <location>
        <begin position="88"/>
        <end position="331"/>
    </location>
</feature>
<organism evidence="3 4">
    <name type="scientific">Trypanosoma conorhini</name>
    <dbReference type="NCBI Taxonomy" id="83891"/>
    <lineage>
        <taxon>Eukaryota</taxon>
        <taxon>Discoba</taxon>
        <taxon>Euglenozoa</taxon>
        <taxon>Kinetoplastea</taxon>
        <taxon>Metakinetoplastina</taxon>
        <taxon>Trypanosomatida</taxon>
        <taxon>Trypanosomatidae</taxon>
        <taxon>Trypanosoma</taxon>
    </lineage>
</organism>
<dbReference type="Proteomes" id="UP000284403">
    <property type="component" value="Unassembled WGS sequence"/>
</dbReference>
<evidence type="ECO:0000313" key="4">
    <source>
        <dbReference type="Proteomes" id="UP000284403"/>
    </source>
</evidence>
<proteinExistence type="predicted"/>
<feature type="compositionally biased region" description="Low complexity" evidence="1">
    <location>
        <begin position="290"/>
        <end position="314"/>
    </location>
</feature>
<keyword evidence="2" id="KW-0732">Signal</keyword>
<feature type="compositionally biased region" description="Low complexity" evidence="1">
    <location>
        <begin position="322"/>
        <end position="331"/>
    </location>
</feature>
<dbReference type="AlphaFoldDB" id="A0A422NN07"/>
<evidence type="ECO:0000256" key="1">
    <source>
        <dbReference type="SAM" id="MobiDB-lite"/>
    </source>
</evidence>
<evidence type="ECO:0000313" key="3">
    <source>
        <dbReference type="EMBL" id="RNF06877.1"/>
    </source>
</evidence>
<feature type="compositionally biased region" description="Polar residues" evidence="1">
    <location>
        <begin position="204"/>
        <end position="216"/>
    </location>
</feature>
<keyword evidence="4" id="KW-1185">Reference proteome</keyword>
<feature type="signal peptide" evidence="2">
    <location>
        <begin position="1"/>
        <end position="23"/>
    </location>
</feature>
<feature type="chain" id="PRO_5019238128" evidence="2">
    <location>
        <begin position="24"/>
        <end position="352"/>
    </location>
</feature>
<feature type="compositionally biased region" description="Polar residues" evidence="1">
    <location>
        <begin position="89"/>
        <end position="101"/>
    </location>
</feature>
<feature type="compositionally biased region" description="Basic and acidic residues" evidence="1">
    <location>
        <begin position="154"/>
        <end position="164"/>
    </location>
</feature>
<reference evidence="3 4" key="1">
    <citation type="journal article" date="2018" name="BMC Genomics">
        <title>Genomic comparison of Trypanosoma conorhini and Trypanosoma rangeli to Trypanosoma cruzi strains of high and low virulence.</title>
        <authorList>
            <person name="Bradwell K.R."/>
            <person name="Koparde V.N."/>
            <person name="Matveyev A.V."/>
            <person name="Serrano M.G."/>
            <person name="Alves J.M."/>
            <person name="Parikh H."/>
            <person name="Huang B."/>
            <person name="Lee V."/>
            <person name="Espinosa-Alvarez O."/>
            <person name="Ortiz P.A."/>
            <person name="Costa-Martins A.G."/>
            <person name="Teixeira M.M."/>
            <person name="Buck G.A."/>
        </authorList>
    </citation>
    <scope>NUCLEOTIDE SEQUENCE [LARGE SCALE GENOMIC DNA]</scope>
    <source>
        <strain evidence="3 4">025E</strain>
    </source>
</reference>
<accession>A0A422NN07</accession>
<name>A0A422NN07_9TRYP</name>
<dbReference type="EMBL" id="MKKU01000583">
    <property type="protein sequence ID" value="RNF06877.1"/>
    <property type="molecule type" value="Genomic_DNA"/>
</dbReference>
<feature type="compositionally biased region" description="Basic and acidic residues" evidence="1">
    <location>
        <begin position="279"/>
        <end position="289"/>
    </location>
</feature>
<evidence type="ECO:0000256" key="2">
    <source>
        <dbReference type="SAM" id="SignalP"/>
    </source>
</evidence>
<gene>
    <name evidence="3" type="ORF">Tco025E_07560</name>
</gene>
<comment type="caution">
    <text evidence="3">The sequence shown here is derived from an EMBL/GenBank/DDBJ whole genome shotgun (WGS) entry which is preliminary data.</text>
</comment>